<evidence type="ECO:0000313" key="1">
    <source>
        <dbReference type="EMBL" id="EIG24405.1"/>
    </source>
</evidence>
<dbReference type="Proteomes" id="UP000003345">
    <property type="component" value="Unassembled WGS sequence"/>
</dbReference>
<dbReference type="OrthoDB" id="9802881at2"/>
<dbReference type="GO" id="GO:0051999">
    <property type="term" value="P:mannosyl-inositol phosphorylceramide biosynthetic process"/>
    <property type="evidence" value="ECO:0007669"/>
    <property type="project" value="TreeGrafter"/>
</dbReference>
<dbReference type="eggNOG" id="COG3774">
    <property type="taxonomic scope" value="Bacteria"/>
</dbReference>
<evidence type="ECO:0000313" key="2">
    <source>
        <dbReference type="Proteomes" id="UP000003345"/>
    </source>
</evidence>
<dbReference type="InterPro" id="IPR051706">
    <property type="entry name" value="Glycosyltransferase_domain"/>
</dbReference>
<protein>
    <recommendedName>
        <fullName evidence="3">Capsular polysaccharide synthesis protein</fullName>
    </recommendedName>
</protein>
<name>I2NEZ4_9PAST</name>
<gene>
    <name evidence="1" type="ORF">HMPREF1054_0447</name>
</gene>
<proteinExistence type="predicted"/>
<dbReference type="InterPro" id="IPR029044">
    <property type="entry name" value="Nucleotide-diphossugar_trans"/>
</dbReference>
<dbReference type="PATRIC" id="fig|1095743.3.peg.1456"/>
<dbReference type="Pfam" id="PF05704">
    <property type="entry name" value="Caps_synth"/>
    <property type="match status" value="1"/>
</dbReference>
<dbReference type="GO" id="GO:0000030">
    <property type="term" value="F:mannosyltransferase activity"/>
    <property type="evidence" value="ECO:0007669"/>
    <property type="project" value="TreeGrafter"/>
</dbReference>
<dbReference type="Gene3D" id="3.90.550.20">
    <property type="match status" value="1"/>
</dbReference>
<accession>I2NEZ4</accession>
<dbReference type="RefSeq" id="WP_005709418.1">
    <property type="nucleotide sequence ID" value="NZ_AJMU01000067.1"/>
</dbReference>
<evidence type="ECO:0008006" key="3">
    <source>
        <dbReference type="Google" id="ProtNLM"/>
    </source>
</evidence>
<organism evidence="1 2">
    <name type="scientific">Haemophilus paraphrohaemolyticus HK411</name>
    <dbReference type="NCBI Taxonomy" id="1095743"/>
    <lineage>
        <taxon>Bacteria</taxon>
        <taxon>Pseudomonadati</taxon>
        <taxon>Pseudomonadota</taxon>
        <taxon>Gammaproteobacteria</taxon>
        <taxon>Pasteurellales</taxon>
        <taxon>Pasteurellaceae</taxon>
        <taxon>Haemophilus</taxon>
    </lineage>
</organism>
<sequence length="312" mass="37052">MLKIIIKRCFRTVKQIVLLLNFVSKKNCIDEKWMHINKGLATKKVDDIPRIIWVYWDSNKENHLVNLCIESMKTHFEGYQMNILNKNNIQEYIDLPVFHKDLKPAGISDFIRFSLLKKYGGIWIDASVFFTQNLDWIFSKMNEEGADIFLCYSDECTIRNDFPVIDSWFIIAPAEHPFIIDWLEEFKKAIFSDSPTTYYNDYINNKDIIQNIPNVSYLICYVSAMVVLSRKKYDILYLNSGSNGHYFNYKLDWNRYFISLCVLLYRFKNTPTPKLIKFTGLVRFPTEALLKYKFYNKKSILGELFIKKENNK</sequence>
<reference evidence="1 2" key="1">
    <citation type="submission" date="2012-04" db="EMBL/GenBank/DDBJ databases">
        <authorList>
            <person name="Harkins D.M."/>
            <person name="Madupu R."/>
            <person name="Durkin A.S."/>
            <person name="Torralba M."/>
            <person name="Methe B."/>
            <person name="Sutton G.G."/>
            <person name="Nelson K.E."/>
        </authorList>
    </citation>
    <scope>NUCLEOTIDE SEQUENCE [LARGE SCALE GENOMIC DNA]</scope>
    <source>
        <strain evidence="1 2">HK411</strain>
    </source>
</reference>
<comment type="caution">
    <text evidence="1">The sequence shown here is derived from an EMBL/GenBank/DDBJ whole genome shotgun (WGS) entry which is preliminary data.</text>
</comment>
<dbReference type="InterPro" id="IPR008441">
    <property type="entry name" value="AfumC-like_glycosyl_Trfase"/>
</dbReference>
<dbReference type="GO" id="GO:0016020">
    <property type="term" value="C:membrane"/>
    <property type="evidence" value="ECO:0007669"/>
    <property type="project" value="GOC"/>
</dbReference>
<dbReference type="SUPFAM" id="SSF53448">
    <property type="entry name" value="Nucleotide-diphospho-sugar transferases"/>
    <property type="match status" value="1"/>
</dbReference>
<dbReference type="PANTHER" id="PTHR32385:SF15">
    <property type="entry name" value="INOSITOL PHOSPHOCERAMIDE MANNOSYLTRANSFERASE 1"/>
    <property type="match status" value="1"/>
</dbReference>
<dbReference type="AlphaFoldDB" id="I2NEZ4"/>
<dbReference type="PANTHER" id="PTHR32385">
    <property type="entry name" value="MANNOSYL PHOSPHORYLINOSITOL CERAMIDE SYNTHASE"/>
    <property type="match status" value="1"/>
</dbReference>
<dbReference type="EMBL" id="AJMU01000067">
    <property type="protein sequence ID" value="EIG24405.1"/>
    <property type="molecule type" value="Genomic_DNA"/>
</dbReference>